<keyword evidence="3" id="KW-1185">Reference proteome</keyword>
<organism evidence="2 3">
    <name type="scientific">Kibdelosporangium lantanae</name>
    <dbReference type="NCBI Taxonomy" id="1497396"/>
    <lineage>
        <taxon>Bacteria</taxon>
        <taxon>Bacillati</taxon>
        <taxon>Actinomycetota</taxon>
        <taxon>Actinomycetes</taxon>
        <taxon>Pseudonocardiales</taxon>
        <taxon>Pseudonocardiaceae</taxon>
        <taxon>Kibdelosporangium</taxon>
    </lineage>
</organism>
<dbReference type="PANTHER" id="PTHR40765:SF2">
    <property type="entry name" value="ESX-2 SECRETION SYSTEM ATPASE ECCB2"/>
    <property type="match status" value="1"/>
</dbReference>
<dbReference type="InterPro" id="IPR042485">
    <property type="entry name" value="T7SS_EccB_R3"/>
</dbReference>
<dbReference type="InterPro" id="IPR007795">
    <property type="entry name" value="T7SS_EccB"/>
</dbReference>
<dbReference type="Gene3D" id="2.40.50.910">
    <property type="entry name" value="Type VII secretion system EccB, repeat 3 domain"/>
    <property type="match status" value="1"/>
</dbReference>
<dbReference type="Proteomes" id="UP001597045">
    <property type="component" value="Unassembled WGS sequence"/>
</dbReference>
<accession>A0ABW3MMN0</accession>
<protein>
    <submittedName>
        <fullName evidence="2">Type VII secretion protein EccB</fullName>
    </submittedName>
</protein>
<dbReference type="Pfam" id="PF05108">
    <property type="entry name" value="T7SS_ESX1_EccB"/>
    <property type="match status" value="1"/>
</dbReference>
<feature type="non-terminal residue" evidence="2">
    <location>
        <position position="253"/>
    </location>
</feature>
<dbReference type="EMBL" id="JBHTIS010002797">
    <property type="protein sequence ID" value="MFD1050380.1"/>
    <property type="molecule type" value="Genomic_DNA"/>
</dbReference>
<evidence type="ECO:0000256" key="1">
    <source>
        <dbReference type="SAM" id="MobiDB-lite"/>
    </source>
</evidence>
<name>A0ABW3MMN0_9PSEU</name>
<evidence type="ECO:0000313" key="2">
    <source>
        <dbReference type="EMBL" id="MFD1050380.1"/>
    </source>
</evidence>
<proteinExistence type="predicted"/>
<evidence type="ECO:0000313" key="3">
    <source>
        <dbReference type="Proteomes" id="UP001597045"/>
    </source>
</evidence>
<reference evidence="3" key="1">
    <citation type="journal article" date="2019" name="Int. J. Syst. Evol. Microbiol.">
        <title>The Global Catalogue of Microorganisms (GCM) 10K type strain sequencing project: providing services to taxonomists for standard genome sequencing and annotation.</title>
        <authorList>
            <consortium name="The Broad Institute Genomics Platform"/>
            <consortium name="The Broad Institute Genome Sequencing Center for Infectious Disease"/>
            <person name="Wu L."/>
            <person name="Ma J."/>
        </authorList>
    </citation>
    <scope>NUCLEOTIDE SEQUENCE [LARGE SCALE GENOMIC DNA]</scope>
    <source>
        <strain evidence="3">JCM 31486</strain>
    </source>
</reference>
<comment type="caution">
    <text evidence="2">The sequence shown here is derived from an EMBL/GenBank/DDBJ whole genome shotgun (WGS) entry which is preliminary data.</text>
</comment>
<feature type="region of interest" description="Disordered" evidence="1">
    <location>
        <begin position="1"/>
        <end position="24"/>
    </location>
</feature>
<sequence>MSDDNLKDIPKARLAGIPNGPQLLPTPDQRIKDYWAVCDQILIDRSLPDTKNKTGIETSVLAGVDTFDRELRDGESLLVKAKNNKTYLIYRTPTTVNQTNANAVRAEVDMTNTSTVAALHLDPANVREISTGLLNAIPEVKKLAAPAISTGTTNVPLGLPSGSVFAVNNAAGTKDFYVVQSDGFDQVKSTTADLIRYKNSPNGGNIPVIGPDKMSSLQAQHRIDDSTFPAAVPEVLRAQSTDASVACLEWNLQ</sequence>
<feature type="compositionally biased region" description="Basic and acidic residues" evidence="1">
    <location>
        <begin position="1"/>
        <end position="11"/>
    </location>
</feature>
<dbReference type="PANTHER" id="PTHR40765">
    <property type="entry name" value="ESX-2 SECRETION SYSTEM ATPASE ECCB2"/>
    <property type="match status" value="1"/>
</dbReference>
<gene>
    <name evidence="2" type="ORF">ACFQ1S_35065</name>
</gene>